<dbReference type="RefSeq" id="WP_282761130.1">
    <property type="nucleotide sequence ID" value="NZ_JASCTH010000010.1"/>
</dbReference>
<dbReference type="SUPFAM" id="SSF55486">
    <property type="entry name" value="Metalloproteases ('zincins'), catalytic domain"/>
    <property type="match status" value="1"/>
</dbReference>
<protein>
    <recommendedName>
        <fullName evidence="3">Peptidase metallopeptidase domain-containing protein</fullName>
    </recommendedName>
</protein>
<keyword evidence="2" id="KW-1185">Reference proteome</keyword>
<reference evidence="1 2" key="1">
    <citation type="submission" date="2023-05" db="EMBL/GenBank/DDBJ databases">
        <title>Actinoplanes sp. NEAU-A12 genome sequencing.</title>
        <authorList>
            <person name="Wang Z.-S."/>
        </authorList>
    </citation>
    <scope>NUCLEOTIDE SEQUENCE [LARGE SCALE GENOMIC DNA]</scope>
    <source>
        <strain evidence="1 2">NEAU-A12</strain>
    </source>
</reference>
<evidence type="ECO:0000313" key="2">
    <source>
        <dbReference type="Proteomes" id="UP001241758"/>
    </source>
</evidence>
<dbReference type="Gene3D" id="3.40.390.10">
    <property type="entry name" value="Collagenase (Catalytic Domain)"/>
    <property type="match status" value="1"/>
</dbReference>
<evidence type="ECO:0008006" key="3">
    <source>
        <dbReference type="Google" id="ProtNLM"/>
    </source>
</evidence>
<gene>
    <name evidence="1" type="ORF">QLQ12_17420</name>
</gene>
<dbReference type="Proteomes" id="UP001241758">
    <property type="component" value="Unassembled WGS sequence"/>
</dbReference>
<proteinExistence type="predicted"/>
<accession>A0ABT6WKY8</accession>
<evidence type="ECO:0000313" key="1">
    <source>
        <dbReference type="EMBL" id="MDI6100390.1"/>
    </source>
</evidence>
<sequence>MLSQVAPTTLAAQILAETPELRQAAQRTQTYAQLEERCRRVILDGERSYYVLEGDLLFDEDELTIYALQKAQSQGDALVSPNTSAAIEPAPALVGIAAGNRVVRWAPDRVLGYCVIRASFPDQQQYEKVRDNMAAAAAAWEATCGVDFAYMPLHDGHPDPSTPASDIDPSLVFSVRYIDAGAQFIAAAFFPTYPPDRRRVLIDPSYFAEDLTFDRVGVLRHELGHVLGFRHEHIRSNAPAVCPNEPLADTVDLTAYDPKSVMHYFCGGVGSPDLKITEVDREGAQKLYGPPWDSVTLVQ</sequence>
<comment type="caution">
    <text evidence="1">The sequence shown here is derived from an EMBL/GenBank/DDBJ whole genome shotgun (WGS) entry which is preliminary data.</text>
</comment>
<dbReference type="EMBL" id="JASCTH010000010">
    <property type="protein sequence ID" value="MDI6100390.1"/>
    <property type="molecule type" value="Genomic_DNA"/>
</dbReference>
<organism evidence="1 2">
    <name type="scientific">Actinoplanes sandaracinus</name>
    <dbReference type="NCBI Taxonomy" id="3045177"/>
    <lineage>
        <taxon>Bacteria</taxon>
        <taxon>Bacillati</taxon>
        <taxon>Actinomycetota</taxon>
        <taxon>Actinomycetes</taxon>
        <taxon>Micromonosporales</taxon>
        <taxon>Micromonosporaceae</taxon>
        <taxon>Actinoplanes</taxon>
    </lineage>
</organism>
<dbReference type="InterPro" id="IPR024079">
    <property type="entry name" value="MetalloPept_cat_dom_sf"/>
</dbReference>
<name>A0ABT6WKY8_9ACTN</name>